<dbReference type="PROSITE" id="PS51292">
    <property type="entry name" value="ZF_RING_CH"/>
    <property type="match status" value="1"/>
</dbReference>
<accession>A0A1R2BVP1</accession>
<reference evidence="13 15" key="1">
    <citation type="submission" date="2016-11" db="EMBL/GenBank/DDBJ databases">
        <title>The macronuclear genome of Stentor coeruleus: a giant cell with tiny introns.</title>
        <authorList>
            <person name="Slabodnick M."/>
            <person name="Ruby J.G."/>
            <person name="Reiff S.B."/>
            <person name="Swart E.C."/>
            <person name="Gosai S."/>
            <person name="Prabakaran S."/>
            <person name="Witkowska E."/>
            <person name="Larue G.E."/>
            <person name="Fisher S."/>
            <person name="Freeman R.M."/>
            <person name="Gunawardena J."/>
            <person name="Chu W."/>
            <person name="Stover N.A."/>
            <person name="Gregory B.D."/>
            <person name="Nowacki M."/>
            <person name="Derisi J."/>
            <person name="Roy S.W."/>
            <person name="Marshall W.F."/>
            <person name="Sood P."/>
        </authorList>
    </citation>
    <scope>NUCLEOTIDE SEQUENCE [LARGE SCALE GENOMIC DNA]</scope>
    <source>
        <strain evidence="13">WM001</strain>
    </source>
</reference>
<proteinExistence type="predicted"/>
<evidence type="ECO:0000259" key="12">
    <source>
        <dbReference type="PROSITE" id="PS51292"/>
    </source>
</evidence>
<dbReference type="OrthoDB" id="287563at2759"/>
<comment type="subcellular location">
    <subcellularLocation>
        <location evidence="1">Membrane</location>
        <topology evidence="1">Multi-pass membrane protein</topology>
    </subcellularLocation>
</comment>
<dbReference type="CDD" id="cd16495">
    <property type="entry name" value="RING_CH-C4HC3_MARCH"/>
    <property type="match status" value="1"/>
</dbReference>
<dbReference type="Pfam" id="PF12906">
    <property type="entry name" value="RINGv"/>
    <property type="match status" value="1"/>
</dbReference>
<evidence type="ECO:0000256" key="3">
    <source>
        <dbReference type="ARBA" id="ARBA00022692"/>
    </source>
</evidence>
<evidence type="ECO:0000256" key="4">
    <source>
        <dbReference type="ARBA" id="ARBA00022723"/>
    </source>
</evidence>
<dbReference type="Gene3D" id="3.30.40.10">
    <property type="entry name" value="Zinc/RING finger domain, C3HC4 (zinc finger)"/>
    <property type="match status" value="1"/>
</dbReference>
<dbReference type="InterPro" id="IPR013083">
    <property type="entry name" value="Znf_RING/FYVE/PHD"/>
</dbReference>
<comment type="caution">
    <text evidence="13">The sequence shown here is derived from an EMBL/GenBank/DDBJ whole genome shotgun (WGS) entry which is preliminary data.</text>
</comment>
<keyword evidence="4" id="KW-0479">Metal-binding</keyword>
<evidence type="ECO:0000256" key="7">
    <source>
        <dbReference type="ARBA" id="ARBA00022833"/>
    </source>
</evidence>
<protein>
    <recommendedName>
        <fullName evidence="12">RING-CH-type domain-containing protein</fullName>
    </recommendedName>
</protein>
<feature type="transmembrane region" description="Helical" evidence="11">
    <location>
        <begin position="134"/>
        <end position="154"/>
    </location>
</feature>
<evidence type="ECO:0000256" key="10">
    <source>
        <dbReference type="SAM" id="MobiDB-lite"/>
    </source>
</evidence>
<evidence type="ECO:0000256" key="2">
    <source>
        <dbReference type="ARBA" id="ARBA00022679"/>
    </source>
</evidence>
<keyword evidence="8 11" id="KW-1133">Transmembrane helix</keyword>
<dbReference type="Proteomes" id="UP000187209">
    <property type="component" value="Unassembled WGS sequence"/>
</dbReference>
<feature type="region of interest" description="Disordered" evidence="10">
    <location>
        <begin position="245"/>
        <end position="282"/>
    </location>
</feature>
<keyword evidence="3 11" id="KW-0812">Transmembrane</keyword>
<keyword evidence="6" id="KW-0833">Ubl conjugation pathway</keyword>
<dbReference type="GO" id="GO:0016740">
    <property type="term" value="F:transferase activity"/>
    <property type="evidence" value="ECO:0007669"/>
    <property type="project" value="UniProtKB-KW"/>
</dbReference>
<evidence type="ECO:0000256" key="9">
    <source>
        <dbReference type="ARBA" id="ARBA00023136"/>
    </source>
</evidence>
<dbReference type="PANTHER" id="PTHR46065">
    <property type="entry name" value="E3 UBIQUITIN-PROTEIN LIGASE MARCH 2/3 FAMILY MEMBER"/>
    <property type="match status" value="1"/>
</dbReference>
<dbReference type="EMBL" id="MPUH01000245">
    <property type="protein sequence ID" value="OMJ85191.1"/>
    <property type="molecule type" value="Genomic_DNA"/>
</dbReference>
<evidence type="ECO:0000313" key="15">
    <source>
        <dbReference type="Proteomes" id="UP000187209"/>
    </source>
</evidence>
<dbReference type="SUPFAM" id="SSF57850">
    <property type="entry name" value="RING/U-box"/>
    <property type="match status" value="1"/>
</dbReference>
<evidence type="ECO:0000256" key="5">
    <source>
        <dbReference type="ARBA" id="ARBA00022771"/>
    </source>
</evidence>
<gene>
    <name evidence="14" type="ORF">SteCoe_13587</name>
    <name evidence="13" type="ORF">SteCoe_18837</name>
</gene>
<evidence type="ECO:0000256" key="11">
    <source>
        <dbReference type="SAM" id="Phobius"/>
    </source>
</evidence>
<dbReference type="SMART" id="SM00744">
    <property type="entry name" value="RINGv"/>
    <property type="match status" value="1"/>
</dbReference>
<feature type="transmembrane region" description="Helical" evidence="11">
    <location>
        <begin position="98"/>
        <end position="119"/>
    </location>
</feature>
<organism evidence="13 15">
    <name type="scientific">Stentor coeruleus</name>
    <dbReference type="NCBI Taxonomy" id="5963"/>
    <lineage>
        <taxon>Eukaryota</taxon>
        <taxon>Sar</taxon>
        <taxon>Alveolata</taxon>
        <taxon>Ciliophora</taxon>
        <taxon>Postciliodesmatophora</taxon>
        <taxon>Heterotrichea</taxon>
        <taxon>Heterotrichida</taxon>
        <taxon>Stentoridae</taxon>
        <taxon>Stentor</taxon>
    </lineage>
</organism>
<dbReference type="EMBL" id="MPUH01000406">
    <property type="protein sequence ID" value="OMJ80834.1"/>
    <property type="molecule type" value="Genomic_DNA"/>
</dbReference>
<feature type="domain" description="RING-CH-type" evidence="12">
    <location>
        <begin position="13"/>
        <end position="78"/>
    </location>
</feature>
<keyword evidence="7" id="KW-0862">Zinc</keyword>
<evidence type="ECO:0000313" key="14">
    <source>
        <dbReference type="EMBL" id="OMJ85191.1"/>
    </source>
</evidence>
<dbReference type="AlphaFoldDB" id="A0A1R2BVP1"/>
<dbReference type="GO" id="GO:0008270">
    <property type="term" value="F:zinc ion binding"/>
    <property type="evidence" value="ECO:0007669"/>
    <property type="project" value="UniProtKB-KW"/>
</dbReference>
<keyword evidence="5" id="KW-0863">Zinc-finger</keyword>
<dbReference type="GO" id="GO:0016020">
    <property type="term" value="C:membrane"/>
    <property type="evidence" value="ECO:0007669"/>
    <property type="project" value="UniProtKB-SubCell"/>
</dbReference>
<evidence type="ECO:0000313" key="13">
    <source>
        <dbReference type="EMBL" id="OMJ80834.1"/>
    </source>
</evidence>
<evidence type="ECO:0000256" key="8">
    <source>
        <dbReference type="ARBA" id="ARBA00022989"/>
    </source>
</evidence>
<name>A0A1R2BVP1_9CILI</name>
<sequence length="282" mass="31428">MDISKIAPLAQEAEITLNRSCRICMESEALDSPLLSPCKCSGTIRYIHEECLKTWLVSHSEDLAKSCCELCKMPFSMEFKMKRKCKPKQSCTTGLNSCLFVPVLSAIVIVLFIIVYLLADRYLSTNSGSEEKGYTIALILTCAISGLILTVLIISSLKEACLVSQLEDWTIFSQNFEEEDEAVDIHMEEWPRTQILIVPETTVVDGVKIKTPVLKPILHLIKKRGNMAAYTPQCCTPALSQFRTTPVPPAARSDPFKPKNNKSHASKTTGYKSIPDDSLNYI</sequence>
<keyword evidence="2" id="KW-0808">Transferase</keyword>
<evidence type="ECO:0000256" key="6">
    <source>
        <dbReference type="ARBA" id="ARBA00022786"/>
    </source>
</evidence>
<dbReference type="PANTHER" id="PTHR46065:SF3">
    <property type="entry name" value="FI20425P1"/>
    <property type="match status" value="1"/>
</dbReference>
<keyword evidence="15" id="KW-1185">Reference proteome</keyword>
<dbReference type="InterPro" id="IPR011016">
    <property type="entry name" value="Znf_RING-CH"/>
</dbReference>
<evidence type="ECO:0000256" key="1">
    <source>
        <dbReference type="ARBA" id="ARBA00004141"/>
    </source>
</evidence>
<keyword evidence="9 11" id="KW-0472">Membrane</keyword>